<reference evidence="2" key="1">
    <citation type="submission" date="2020-09" db="EMBL/GenBank/DDBJ databases">
        <title>A novel bacterium of genus Paenibacillus, isolated from South China Sea.</title>
        <authorList>
            <person name="Huang H."/>
            <person name="Mo K."/>
            <person name="Hu Y."/>
        </authorList>
    </citation>
    <scope>NUCLEOTIDE SEQUENCE</scope>
    <source>
        <strain evidence="2">IB182363</strain>
    </source>
</reference>
<organism evidence="2 3">
    <name type="scientific">Paenibacillus oceani</name>
    <dbReference type="NCBI Taxonomy" id="2772510"/>
    <lineage>
        <taxon>Bacteria</taxon>
        <taxon>Bacillati</taxon>
        <taxon>Bacillota</taxon>
        <taxon>Bacilli</taxon>
        <taxon>Bacillales</taxon>
        <taxon>Paenibacillaceae</taxon>
        <taxon>Paenibacillus</taxon>
    </lineage>
</organism>
<feature type="region of interest" description="Disordered" evidence="1">
    <location>
        <begin position="1"/>
        <end position="45"/>
    </location>
</feature>
<dbReference type="EMBL" id="JACXJA010000041">
    <property type="protein sequence ID" value="MBD2865353.1"/>
    <property type="molecule type" value="Genomic_DNA"/>
</dbReference>
<feature type="compositionally biased region" description="Polar residues" evidence="1">
    <location>
        <begin position="13"/>
        <end position="45"/>
    </location>
</feature>
<dbReference type="PROSITE" id="PS51318">
    <property type="entry name" value="TAT"/>
    <property type="match status" value="1"/>
</dbReference>
<name>A0A927H2H1_9BACL</name>
<comment type="caution">
    <text evidence="2">The sequence shown here is derived from an EMBL/GenBank/DDBJ whole genome shotgun (WGS) entry which is preliminary data.</text>
</comment>
<dbReference type="AlphaFoldDB" id="A0A927H2H1"/>
<dbReference type="SUPFAM" id="SSF51126">
    <property type="entry name" value="Pectin lyase-like"/>
    <property type="match status" value="1"/>
</dbReference>
<dbReference type="RefSeq" id="WP_190930973.1">
    <property type="nucleotide sequence ID" value="NZ_JACXJA010000041.1"/>
</dbReference>
<dbReference type="Proteomes" id="UP000639396">
    <property type="component" value="Unassembled WGS sequence"/>
</dbReference>
<evidence type="ECO:0000256" key="1">
    <source>
        <dbReference type="SAM" id="MobiDB-lite"/>
    </source>
</evidence>
<keyword evidence="3" id="KW-1185">Reference proteome</keyword>
<gene>
    <name evidence="2" type="ORF">IDH45_25555</name>
</gene>
<accession>A0A927H2H1</accession>
<evidence type="ECO:0000313" key="3">
    <source>
        <dbReference type="Proteomes" id="UP000639396"/>
    </source>
</evidence>
<protein>
    <submittedName>
        <fullName evidence="2">Uncharacterized protein</fullName>
    </submittedName>
</protein>
<sequence>MSEQNRNEDPTGEEQQLNGSGPQVQPIMQQSDRTDGTEGQATGASISRRKLLASVGLASVAMAAGTVMSSMTPGYARDKDDDVTDSVYVNKGAAHLGKVCRHVDNVSSLSGLIGSCQGDFVETTSYHPGWAGTLIGPVGGAQFVWDSTRPRSQHNGGNIVSPTVPWDGTEAALAAYIAGTGETSPGATGCWVHRNYGSNTFNVLQWGAKNDATLNGANNVVLQPLFDYAEKAVGGGYGGIIKFPRGNYGIGVPLNVRDRMTLQGEGTAATILHFRTLASGHAITLGPTGPDHPTRPPGQYVFAARLEKLTVAGGNTYKGLDRAMVYTDGAHEHSGVFECVIRDFTSFGIHYNTGNGGPALFEISDVEIYASTVLPSAGIRRGVYSSAGGALVLLRHATITGAQVTGGKLGQGVLMAKDNLVASGVHLEESTVGISLSQIAASEPRTNTLSGVTGNATVPELIEVGSTFEGSVTVMGASSTSLATTGLGVLNNRRTGEMLKDGTISLYSYTTIGGEGTAAARGRITVSGGTAAVVKATGRPFTAARTSVGVITVTLAKPMPDINYVVIPTARLSMEMSAEFVPISTTVFEIRTYNSSGVLTDPGSVWFVLFS</sequence>
<dbReference type="InterPro" id="IPR006311">
    <property type="entry name" value="TAT_signal"/>
</dbReference>
<proteinExistence type="predicted"/>
<dbReference type="Gene3D" id="2.160.20.10">
    <property type="entry name" value="Single-stranded right-handed beta-helix, Pectin lyase-like"/>
    <property type="match status" value="1"/>
</dbReference>
<dbReference type="InterPro" id="IPR012334">
    <property type="entry name" value="Pectin_lyas_fold"/>
</dbReference>
<evidence type="ECO:0000313" key="2">
    <source>
        <dbReference type="EMBL" id="MBD2865353.1"/>
    </source>
</evidence>
<dbReference type="InterPro" id="IPR011050">
    <property type="entry name" value="Pectin_lyase_fold/virulence"/>
</dbReference>